<organism evidence="1 2">
    <name type="scientific">Pyricularia oryzae</name>
    <name type="common">Rice blast fungus</name>
    <name type="synonym">Magnaporthe oryzae</name>
    <dbReference type="NCBI Taxonomy" id="318829"/>
    <lineage>
        <taxon>Eukaryota</taxon>
        <taxon>Fungi</taxon>
        <taxon>Dikarya</taxon>
        <taxon>Ascomycota</taxon>
        <taxon>Pezizomycotina</taxon>
        <taxon>Sordariomycetes</taxon>
        <taxon>Sordariomycetidae</taxon>
        <taxon>Magnaporthales</taxon>
        <taxon>Pyriculariaceae</taxon>
        <taxon>Pyricularia</taxon>
    </lineage>
</organism>
<proteinExistence type="predicted"/>
<sequence>MGRVYNKSMMDQNPDIAGIVPYSNAQLVHGLGRQPVSPGKLSVKSLVYKLTIVLLATSIRPIIFWTRLEFFDLEGSAPSLQPQSIHHSILTIVPSQQNTDCFLIVPPTLDISITKPAQELTMKLWDGNNSPSATRKGLVSSTELIQTQPSGLDRAAEDLELGGHGFGTGTRVGNLFL</sequence>
<accession>A0A4P7NKT4</accession>
<dbReference type="EMBL" id="CP034208">
    <property type="protein sequence ID" value="QBZ62725.1"/>
    <property type="molecule type" value="Genomic_DNA"/>
</dbReference>
<gene>
    <name evidence="1" type="ORF">PoMZ_11612</name>
</gene>
<dbReference type="Proteomes" id="UP000294847">
    <property type="component" value="Chromosome 5"/>
</dbReference>
<evidence type="ECO:0000313" key="1">
    <source>
        <dbReference type="EMBL" id="QBZ62725.1"/>
    </source>
</evidence>
<reference evidence="1 2" key="1">
    <citation type="journal article" date="2019" name="Mol. Biol. Evol.">
        <title>Blast fungal genomes show frequent chromosomal changes, gene gains and losses, and effector gene turnover.</title>
        <authorList>
            <person name="Gomez Luciano L.B."/>
            <person name="Jason Tsai I."/>
            <person name="Chuma I."/>
            <person name="Tosa Y."/>
            <person name="Chen Y.H."/>
            <person name="Li J.Y."/>
            <person name="Li M.Y."/>
            <person name="Jade Lu M.Y."/>
            <person name="Nakayashiki H."/>
            <person name="Li W.H."/>
        </authorList>
    </citation>
    <scope>NUCLEOTIDE SEQUENCE [LARGE SCALE GENOMIC DNA]</scope>
    <source>
        <strain evidence="1">MZ5-1-6</strain>
    </source>
</reference>
<dbReference type="AlphaFoldDB" id="A0A4P7NKT4"/>
<evidence type="ECO:0000313" key="2">
    <source>
        <dbReference type="Proteomes" id="UP000294847"/>
    </source>
</evidence>
<protein>
    <submittedName>
        <fullName evidence="1">Uncharacterized protein</fullName>
    </submittedName>
</protein>
<name>A0A4P7NKT4_PYROR</name>